<sequence length="247" mass="28788">MKTISFMAIFLIVFCSCETQKNSGEIVYSLINDNHTLIKNQLQGVPENKKDSLYSHYTSLFPKYDTLKVKVFFDIKKRITKEIILSSTSKKMSDYYEKAKVVKYRKNNTSLIWMETFNGHRYKIKETLDPKNHMIPYYDGLPKNLKESNPIHKISTQNGKITFAGNYPQQTSGEFDVWFAEGQKLSVGPQELFIKDLFVLKAISKDKSLIINADSIKFKKLEKNLFDIPNDFYKEVSMEEYHKIMGI</sequence>
<dbReference type="RefSeq" id="WP_208077838.1">
    <property type="nucleotide sequence ID" value="NZ_CP071869.1"/>
</dbReference>
<protein>
    <submittedName>
        <fullName evidence="1">Uncharacterized protein</fullName>
    </submittedName>
</protein>
<dbReference type="KEGG" id="pcea:J3359_15270"/>
<dbReference type="Proteomes" id="UP000663920">
    <property type="component" value="Chromosome"/>
</dbReference>
<name>A0A975H6Q1_9FLAO</name>
<gene>
    <name evidence="1" type="ORF">J3359_15270</name>
</gene>
<dbReference type="AlphaFoldDB" id="A0A975H6Q1"/>
<dbReference type="EMBL" id="CP071869">
    <property type="protein sequence ID" value="QTE22154.1"/>
    <property type="molecule type" value="Genomic_DNA"/>
</dbReference>
<proteinExistence type="predicted"/>
<evidence type="ECO:0000313" key="2">
    <source>
        <dbReference type="Proteomes" id="UP000663920"/>
    </source>
</evidence>
<keyword evidence="2" id="KW-1185">Reference proteome</keyword>
<evidence type="ECO:0000313" key="1">
    <source>
        <dbReference type="EMBL" id="QTE22154.1"/>
    </source>
</evidence>
<reference evidence="1 2" key="1">
    <citation type="submission" date="2021-03" db="EMBL/GenBank/DDBJ databases">
        <title>Complete genome of Polaribacter_sp.SM13.</title>
        <authorList>
            <person name="Jeong S.W."/>
            <person name="Bae J.W."/>
        </authorList>
    </citation>
    <scope>NUCLEOTIDE SEQUENCE [LARGE SCALE GENOMIC DNA]</scope>
    <source>
        <strain evidence="1 2">SM13</strain>
    </source>
</reference>
<dbReference type="PROSITE" id="PS51257">
    <property type="entry name" value="PROKAR_LIPOPROTEIN"/>
    <property type="match status" value="1"/>
</dbReference>
<accession>A0A975H6Q1</accession>
<organism evidence="1 2">
    <name type="scientific">Polaribacter cellanae</name>
    <dbReference type="NCBI Taxonomy" id="2818493"/>
    <lineage>
        <taxon>Bacteria</taxon>
        <taxon>Pseudomonadati</taxon>
        <taxon>Bacteroidota</taxon>
        <taxon>Flavobacteriia</taxon>
        <taxon>Flavobacteriales</taxon>
        <taxon>Flavobacteriaceae</taxon>
    </lineage>
</organism>